<gene>
    <name evidence="1" type="ORF">BJN41_06785</name>
</gene>
<dbReference type="eggNOG" id="ENOG5031REY">
    <property type="taxonomic scope" value="Bacteria"/>
</dbReference>
<evidence type="ECO:0000313" key="2">
    <source>
        <dbReference type="Proteomes" id="UP000186931"/>
    </source>
</evidence>
<evidence type="ECO:0000313" key="1">
    <source>
        <dbReference type="EMBL" id="OFE43368.1"/>
    </source>
</evidence>
<comment type="caution">
    <text evidence="1">The sequence shown here is derived from an EMBL/GenBank/DDBJ whole genome shotgun (WGS) entry which is preliminary data.</text>
</comment>
<name>A0A1E8E1U2_9GAMM</name>
<dbReference type="RefSeq" id="WP_019836502.1">
    <property type="nucleotide sequence ID" value="NZ_CP183897.1"/>
</dbReference>
<protein>
    <submittedName>
        <fullName evidence="1">Uncharacterized protein</fullName>
    </submittedName>
</protein>
<organism evidence="1 2">
    <name type="scientific">Acinetobacter towneri</name>
    <dbReference type="NCBI Taxonomy" id="202956"/>
    <lineage>
        <taxon>Bacteria</taxon>
        <taxon>Pseudomonadati</taxon>
        <taxon>Pseudomonadota</taxon>
        <taxon>Gammaproteobacteria</taxon>
        <taxon>Moraxellales</taxon>
        <taxon>Moraxellaceae</taxon>
        <taxon>Acinetobacter</taxon>
    </lineage>
</organism>
<accession>A0A1E8E1U2</accession>
<dbReference type="Proteomes" id="UP000186931">
    <property type="component" value="Unassembled WGS sequence"/>
</dbReference>
<dbReference type="STRING" id="202956.BJN41_06785"/>
<dbReference type="EMBL" id="MKQS01000013">
    <property type="protein sequence ID" value="OFE43368.1"/>
    <property type="molecule type" value="Genomic_DNA"/>
</dbReference>
<sequence length="109" mass="12662">MPYQLIELNTPATENLLCPHCQHAVIDWAEEQYIQPCEHTLFVAMDLGFEYASDVFEQSMPRSVDEIHAHDDQLDMWQELTSSRYPQYMIYKTDLGVQGLSRYVGFTVA</sequence>
<proteinExistence type="predicted"/>
<reference evidence="1 2" key="1">
    <citation type="submission" date="2016-10" db="EMBL/GenBank/DDBJ databases">
        <title>Genome of airborne Acinetobacter sp. 5-2Ac02 in the hospital environment: Species near to Acinetobacter towneri.</title>
        <authorList>
            <person name="Barbosa B."/>
            <person name="Fernandez-Garcia L."/>
            <person name="Gato E."/>
            <person name="Leao R."/>
            <person name="Albano R."/>
            <person name="Fernandez B."/>
            <person name="Fernandez-Cuenca F."/>
            <person name="Marques E."/>
            <person name="Tomas M."/>
        </authorList>
    </citation>
    <scope>NUCLEOTIDE SEQUENCE [LARGE SCALE GENOMIC DNA]</scope>
    <source>
        <strain evidence="1 2">5-2Ac02</strain>
    </source>
</reference>
<dbReference type="AlphaFoldDB" id="A0A1E8E1U2"/>